<dbReference type="Proteomes" id="UP000282184">
    <property type="component" value="Unassembled WGS sequence"/>
</dbReference>
<dbReference type="InterPro" id="IPR013783">
    <property type="entry name" value="Ig-like_fold"/>
</dbReference>
<evidence type="ECO:0000313" key="3">
    <source>
        <dbReference type="Proteomes" id="UP000282184"/>
    </source>
</evidence>
<proteinExistence type="predicted"/>
<dbReference type="InterPro" id="IPR014756">
    <property type="entry name" value="Ig_E-set"/>
</dbReference>
<protein>
    <submittedName>
        <fullName evidence="2">T9SS type A sorting domain-containing protein</fullName>
    </submittedName>
</protein>
<feature type="domain" description="Secretion system C-terminal sorting" evidence="1">
    <location>
        <begin position="593"/>
        <end position="662"/>
    </location>
</feature>
<dbReference type="InterPro" id="IPR026444">
    <property type="entry name" value="Secre_tail"/>
</dbReference>
<dbReference type="AlphaFoldDB" id="A0A431TUX4"/>
<sequence>MKQRLHWIFRVGVGMMLGGGAWQPARAQMAPSFGWADLITGPHWQAAKQIAADGNGNVYTAGTFQGSTTLGPLSRTGTMTGGNSDIFVARYNPAGVPQWIRQIQLGPQLAGQLSLWDMQADAAGNVWVLGEFGDASLQVEGSSTLYPSTPPYNVMGPSDVFLTKYDAQGTWQWTKLFASVYDDFPAQLALDGQGNAFVGYTETRLRPPGAGQSPVEWTKVMLRKVDGAGNVVASQDDGVTASSGGSLITTLTYNADDNTLYTSGYMRVPQQMAGTALAAPNGQDLFLARYSGALQPLGAQTLPAAALPTTPTDRVMAVPRSMTPVAGGGVILALDFSGSVQLGTATHQNPSEYRDILLANYSTLGAYRWSRQLNTTGYPTSIRQTAGGQYLLTGVGGRAFPWGNYQFALNPVPLAGFEAANGFVAALDGAGQPLWLRQSVASASPGFDQYAGAAASSGGQVWVCGSLYGSADFNGTTLTTTGANAMYPDGFVARLDNIATRLGFTPAAGAVGTQVVINGSSLQGATAVRFNGVAATTFRVNAPGDQIVATVPAGASTGPLSIVTPTGTVTTTSAFTVSGTLSRRVPTTLLFSLYPNPARGTVRVQVPGGSGARAVVSDALGRRVAATQLPAGGGQLDVQGLPPGVYLVQVSTATATATQRLVLE</sequence>
<evidence type="ECO:0000259" key="1">
    <source>
        <dbReference type="Pfam" id="PF18962"/>
    </source>
</evidence>
<dbReference type="SUPFAM" id="SSF63829">
    <property type="entry name" value="Calcium-dependent phosphotriesterase"/>
    <property type="match status" value="1"/>
</dbReference>
<evidence type="ECO:0000313" key="2">
    <source>
        <dbReference type="EMBL" id="RTQ44960.1"/>
    </source>
</evidence>
<dbReference type="SUPFAM" id="SSF81296">
    <property type="entry name" value="E set domains"/>
    <property type="match status" value="1"/>
</dbReference>
<gene>
    <name evidence="2" type="ORF">EJV47_26695</name>
</gene>
<keyword evidence="3" id="KW-1185">Reference proteome</keyword>
<dbReference type="NCBIfam" id="TIGR04183">
    <property type="entry name" value="Por_Secre_tail"/>
    <property type="match status" value="1"/>
</dbReference>
<dbReference type="PANTHER" id="PTHR35580">
    <property type="entry name" value="CELL SURFACE GLYCOPROTEIN (S-LAYER PROTEIN)-LIKE PROTEIN"/>
    <property type="match status" value="1"/>
</dbReference>
<organism evidence="2 3">
    <name type="scientific">Hymenobacter gummosus</name>
    <dbReference type="NCBI Taxonomy" id="1776032"/>
    <lineage>
        <taxon>Bacteria</taxon>
        <taxon>Pseudomonadati</taxon>
        <taxon>Bacteroidota</taxon>
        <taxon>Cytophagia</taxon>
        <taxon>Cytophagales</taxon>
        <taxon>Hymenobacteraceae</taxon>
        <taxon>Hymenobacter</taxon>
    </lineage>
</organism>
<dbReference type="RefSeq" id="WP_126696275.1">
    <property type="nucleotide sequence ID" value="NZ_RXOF01000023.1"/>
</dbReference>
<accession>A0A431TUX4</accession>
<dbReference type="EMBL" id="RXOF01000023">
    <property type="protein sequence ID" value="RTQ44960.1"/>
    <property type="molecule type" value="Genomic_DNA"/>
</dbReference>
<dbReference type="PANTHER" id="PTHR35580:SF1">
    <property type="entry name" value="PHYTASE-LIKE DOMAIN-CONTAINING PROTEIN"/>
    <property type="match status" value="1"/>
</dbReference>
<dbReference type="Gene3D" id="2.60.40.10">
    <property type="entry name" value="Immunoglobulins"/>
    <property type="match status" value="1"/>
</dbReference>
<name>A0A431TUX4_9BACT</name>
<comment type="caution">
    <text evidence="2">The sequence shown here is derived from an EMBL/GenBank/DDBJ whole genome shotgun (WGS) entry which is preliminary data.</text>
</comment>
<dbReference type="OrthoDB" id="876891at2"/>
<dbReference type="InterPro" id="IPR052918">
    <property type="entry name" value="Motility_Chemotaxis_Reg"/>
</dbReference>
<reference evidence="2 3" key="1">
    <citation type="submission" date="2018-12" db="EMBL/GenBank/DDBJ databases">
        <title>Hymenobacter gummosus sp. nov., isolated from a spring.</title>
        <authorList>
            <person name="Nie L."/>
        </authorList>
    </citation>
    <scope>NUCLEOTIDE SEQUENCE [LARGE SCALE GENOMIC DNA]</scope>
    <source>
        <strain evidence="2 3">KCTC 52166</strain>
    </source>
</reference>
<dbReference type="Pfam" id="PF18962">
    <property type="entry name" value="Por_Secre_tail"/>
    <property type="match status" value="1"/>
</dbReference>